<sequence length="1164" mass="129649">MQKRNIINALALFIILNIVTEFLYCIEASSSNWCLLNGDSDGCPSIGNFLYSNSTYRSPHIVRYICVLLSDSKVVREKDAKSIFSNLQSFPDSSNLPFTFVEYYENLGTFVFEIKLQESTNENRDLYPLINGLKKISKSNFLNKSDCTKESILTDLSVFAGRGNEKIHTSGQKFQGFWNNPTFGKYEERILYSDSISHKETESLLKSSDNKNGELSLYKELDYYILDRFSRISHILQTSPVNIDILQNSSIFNALDFLKIFNQSPKNNLVMQQNNSSITQDDQELRWGMSPFYNLNLENTNYTDVAHKVLNKTTPLMTSDIKSNSIDYSGDIGTVVATAIFQGMADSSSQLPPPFGNPTSGSDAVNQIKGTEISNNISKEHFPTLTNWSYKPIPQGIKTNNNNQNQNSKPNLSISSFDSPLTSNTASSPMITSGSGLSPSAFENIDKWSKVDSQTPPIGLQLTQGGPFPEFKSPSSSPSTAEWMRRTVSRQNDNGRLFSSGNTGTTNQNSSSPLIRASRLSSTQFGYFDPANRGSKQGVTFVRMNGSVFDDPNDITSFHPESFLEKLPEEVLSNMTQQQKDKVNLINAFIGTGFDVLLQMNGVARTNSNNKSGSTKNSDGKTGSGIFSFRKLHQSDMSVRNFESLLRNIDTNQGQDTAMAYVAGCDCNRFPDGVVCPLVLSGDVSIECIGYKVWDSAQKGAPLSDIVSAIDSAVVAKAQNIVFPLRFSQDTIERNRAAPRVLRHIMRRTSKDYNILFALPTGNDGMQSVEDHVDFPCDDITGMYAFCVGSINATTGLPSDFTNIPYIATIFANGENVESFALNQQKQLFSGTGMALAQSIGTINIIQGITKNKVSIFDQLAILHSTPKKLPSRSFLNQLITNSEPAPVRQVKQSQPEVLNNSSSSSFQSKSQNSLADNQYNKSDIFTGFLNESNEDRNNTVKEEGIELNNSSFSIIDIFGDNATKQANTFEPNSITKKLNNEIRIDNPINNTILEINDVKKSSENNKNLRSEPDAGMYEKDNSSIIDHFNKYNSSDYNSISYSDDNSKKSIDKYNLKMNYSEDDILYESRNYGPEILGVVLDPPNAAEVSKFIEMSNKVADHEISYNDSEFDYINKIPPKSLCYEEETRYYSPMEMVLPVDNIEQCILACSNTLNVDFTHMVHF</sequence>
<dbReference type="SUPFAM" id="SSF52743">
    <property type="entry name" value="Subtilisin-like"/>
    <property type="match status" value="1"/>
</dbReference>
<protein>
    <recommendedName>
        <fullName evidence="2">subtilisin</fullName>
        <ecNumber evidence="2">3.4.21.62</ecNumber>
    </recommendedName>
</protein>
<evidence type="ECO:0000256" key="3">
    <source>
        <dbReference type="SAM" id="MobiDB-lite"/>
    </source>
</evidence>
<feature type="compositionally biased region" description="Polar residues" evidence="3">
    <location>
        <begin position="489"/>
        <end position="513"/>
    </location>
</feature>
<dbReference type="GO" id="GO:0004252">
    <property type="term" value="F:serine-type endopeptidase activity"/>
    <property type="evidence" value="ECO:0007669"/>
    <property type="project" value="UniProtKB-EC"/>
</dbReference>
<dbReference type="Gene3D" id="3.40.50.200">
    <property type="entry name" value="Peptidase S8/S53 domain"/>
    <property type="match status" value="1"/>
</dbReference>
<dbReference type="OrthoDB" id="341834at2759"/>
<dbReference type="GeneID" id="6995663"/>
<feature type="region of interest" description="Disordered" evidence="3">
    <location>
        <begin position="393"/>
        <end position="438"/>
    </location>
</feature>
<feature type="region of interest" description="Disordered" evidence="3">
    <location>
        <begin position="462"/>
        <end position="513"/>
    </location>
</feature>
<keyword evidence="6" id="KW-1185">Reference proteome</keyword>
<dbReference type="InterPro" id="IPR036852">
    <property type="entry name" value="Peptidase_S8/S53_dom_sf"/>
</dbReference>
<feature type="region of interest" description="Disordered" evidence="3">
    <location>
        <begin position="886"/>
        <end position="916"/>
    </location>
</feature>
<accession>B6ACU2</accession>
<evidence type="ECO:0000313" key="5">
    <source>
        <dbReference type="EMBL" id="EEA05946.1"/>
    </source>
</evidence>
<gene>
    <name evidence="5" type="ORF">CMU_016980</name>
</gene>
<dbReference type="EMBL" id="DS989728">
    <property type="protein sequence ID" value="EEA05946.1"/>
    <property type="molecule type" value="Genomic_DNA"/>
</dbReference>
<feature type="compositionally biased region" description="Polar residues" evidence="3">
    <location>
        <begin position="408"/>
        <end position="438"/>
    </location>
</feature>
<proteinExistence type="predicted"/>
<evidence type="ECO:0000313" key="6">
    <source>
        <dbReference type="Proteomes" id="UP000001460"/>
    </source>
</evidence>
<feature type="transmembrane region" description="Helical" evidence="4">
    <location>
        <begin position="7"/>
        <end position="24"/>
    </location>
</feature>
<dbReference type="EC" id="3.4.21.62" evidence="2"/>
<evidence type="ECO:0000256" key="2">
    <source>
        <dbReference type="ARBA" id="ARBA00023619"/>
    </source>
</evidence>
<organism evidence="5 6">
    <name type="scientific">Cryptosporidium muris (strain RN66)</name>
    <dbReference type="NCBI Taxonomy" id="441375"/>
    <lineage>
        <taxon>Eukaryota</taxon>
        <taxon>Sar</taxon>
        <taxon>Alveolata</taxon>
        <taxon>Apicomplexa</taxon>
        <taxon>Conoidasida</taxon>
        <taxon>Coccidia</taxon>
        <taxon>Eucoccidiorida</taxon>
        <taxon>Eimeriorina</taxon>
        <taxon>Cryptosporidiidae</taxon>
        <taxon>Cryptosporidium</taxon>
    </lineage>
</organism>
<dbReference type="AlphaFoldDB" id="B6ACU2"/>
<dbReference type="VEuPathDB" id="CryptoDB:CMU_016980"/>
<feature type="compositionally biased region" description="Low complexity" evidence="3">
    <location>
        <begin position="900"/>
        <end position="914"/>
    </location>
</feature>
<reference evidence="5" key="1">
    <citation type="submission" date="2008-06" db="EMBL/GenBank/DDBJ databases">
        <authorList>
            <person name="Lorenzi H."/>
            <person name="Inman J."/>
            <person name="Miller J."/>
            <person name="Schobel S."/>
            <person name="Amedeo P."/>
            <person name="Caler E.V."/>
            <person name="da Silva J."/>
        </authorList>
    </citation>
    <scope>NUCLEOTIDE SEQUENCE [LARGE SCALE GENOMIC DNA]</scope>
    <source>
        <strain evidence="5">RN66</strain>
    </source>
</reference>
<evidence type="ECO:0000256" key="1">
    <source>
        <dbReference type="ARBA" id="ARBA00023529"/>
    </source>
</evidence>
<dbReference type="RefSeq" id="XP_002140295.1">
    <property type="nucleotide sequence ID" value="XM_002140259.1"/>
</dbReference>
<dbReference type="GO" id="GO:0006508">
    <property type="term" value="P:proteolysis"/>
    <property type="evidence" value="ECO:0007669"/>
    <property type="project" value="InterPro"/>
</dbReference>
<dbReference type="Proteomes" id="UP000001460">
    <property type="component" value="Unassembled WGS sequence"/>
</dbReference>
<keyword evidence="4" id="KW-0472">Membrane</keyword>
<comment type="catalytic activity">
    <reaction evidence="1">
        <text>Hydrolysis of proteins with broad specificity for peptide bonds, and a preference for a large uncharged residue in P1. Hydrolyzes peptide amides.</text>
        <dbReference type="EC" id="3.4.21.62"/>
    </reaction>
</comment>
<evidence type="ECO:0000256" key="4">
    <source>
        <dbReference type="SAM" id="Phobius"/>
    </source>
</evidence>
<keyword evidence="4" id="KW-1133">Transmembrane helix</keyword>
<name>B6ACU2_CRYMR</name>
<keyword evidence="4" id="KW-0812">Transmembrane</keyword>
<dbReference type="STRING" id="441375.B6ACU2"/>